<proteinExistence type="predicted"/>
<dbReference type="Pfam" id="PF00512">
    <property type="entry name" value="HisKA"/>
    <property type="match status" value="1"/>
</dbReference>
<dbReference type="Gene3D" id="1.10.287.130">
    <property type="match status" value="1"/>
</dbReference>
<organism evidence="12 13">
    <name type="scientific">Geotalea uraniireducens</name>
    <dbReference type="NCBI Taxonomy" id="351604"/>
    <lineage>
        <taxon>Bacteria</taxon>
        <taxon>Pseudomonadati</taxon>
        <taxon>Thermodesulfobacteriota</taxon>
        <taxon>Desulfuromonadia</taxon>
        <taxon>Geobacterales</taxon>
        <taxon>Geobacteraceae</taxon>
        <taxon>Geotalea</taxon>
    </lineage>
</organism>
<dbReference type="GO" id="GO:0016301">
    <property type="term" value="F:kinase activity"/>
    <property type="evidence" value="ECO:0007669"/>
    <property type="project" value="UniProtKB-KW"/>
</dbReference>
<gene>
    <name evidence="12" type="primary">fgrL</name>
    <name evidence="12" type="ORF">GURASL_38510</name>
</gene>
<dbReference type="InterPro" id="IPR003661">
    <property type="entry name" value="HisK_dim/P_dom"/>
</dbReference>
<dbReference type="CDD" id="cd00156">
    <property type="entry name" value="REC"/>
    <property type="match status" value="1"/>
</dbReference>
<dbReference type="InterPro" id="IPR000014">
    <property type="entry name" value="PAS"/>
</dbReference>
<feature type="domain" description="Response regulatory" evidence="10">
    <location>
        <begin position="7"/>
        <end position="123"/>
    </location>
</feature>
<dbReference type="SUPFAM" id="SSF47384">
    <property type="entry name" value="Homodimeric domain of signal transducing histidine kinase"/>
    <property type="match status" value="1"/>
</dbReference>
<keyword evidence="3 7" id="KW-0597">Phosphoprotein</keyword>
<dbReference type="Gene3D" id="3.30.450.20">
    <property type="entry name" value="PAS domain"/>
    <property type="match status" value="1"/>
</dbReference>
<dbReference type="Gene3D" id="3.30.450.40">
    <property type="match status" value="1"/>
</dbReference>
<dbReference type="InterPro" id="IPR004358">
    <property type="entry name" value="Sig_transdc_His_kin-like_C"/>
</dbReference>
<dbReference type="Pfam" id="PF13185">
    <property type="entry name" value="GAF_2"/>
    <property type="match status" value="1"/>
</dbReference>
<dbReference type="EC" id="2.7.13.3" evidence="2"/>
<evidence type="ECO:0000256" key="1">
    <source>
        <dbReference type="ARBA" id="ARBA00000085"/>
    </source>
</evidence>
<evidence type="ECO:0000256" key="5">
    <source>
        <dbReference type="ARBA" id="ARBA00022777"/>
    </source>
</evidence>
<dbReference type="InterPro" id="IPR005467">
    <property type="entry name" value="His_kinase_dom"/>
</dbReference>
<dbReference type="Pfam" id="PF00072">
    <property type="entry name" value="Response_reg"/>
    <property type="match status" value="1"/>
</dbReference>
<dbReference type="SUPFAM" id="SSF55874">
    <property type="entry name" value="ATPase domain of HSP90 chaperone/DNA topoisomerase II/histidine kinase"/>
    <property type="match status" value="1"/>
</dbReference>
<dbReference type="SMART" id="SM00065">
    <property type="entry name" value="GAF"/>
    <property type="match status" value="1"/>
</dbReference>
<dbReference type="InterPro" id="IPR036890">
    <property type="entry name" value="HATPase_C_sf"/>
</dbReference>
<reference evidence="12 13" key="1">
    <citation type="submission" date="2022-12" db="EMBL/GenBank/DDBJ databases">
        <title>Polyphasic characterization of Geotalea uranireducens NIT-SL11 newly isolated from a complex of sewage sludge and microbially reduced graphene oxide.</title>
        <authorList>
            <person name="Xie L."/>
            <person name="Yoshida N."/>
            <person name="Meng L."/>
        </authorList>
    </citation>
    <scope>NUCLEOTIDE SEQUENCE [LARGE SCALE GENOMIC DNA]</scope>
    <source>
        <strain evidence="12 13">NIT-SL11</strain>
    </source>
</reference>
<evidence type="ECO:0000259" key="9">
    <source>
        <dbReference type="PROSITE" id="PS50109"/>
    </source>
</evidence>
<accession>A0ABM8EQT4</accession>
<protein>
    <recommendedName>
        <fullName evidence="2">histidine kinase</fullName>
        <ecNumber evidence="2">2.7.13.3</ecNumber>
    </recommendedName>
</protein>
<dbReference type="EMBL" id="AP027151">
    <property type="protein sequence ID" value="BDV44928.1"/>
    <property type="molecule type" value="Genomic_DNA"/>
</dbReference>
<evidence type="ECO:0000259" key="10">
    <source>
        <dbReference type="PROSITE" id="PS50110"/>
    </source>
</evidence>
<dbReference type="InterPro" id="IPR036097">
    <property type="entry name" value="HisK_dim/P_sf"/>
</dbReference>
<dbReference type="PROSITE" id="PS50109">
    <property type="entry name" value="HIS_KIN"/>
    <property type="match status" value="1"/>
</dbReference>
<keyword evidence="4" id="KW-0808">Transferase</keyword>
<dbReference type="CDD" id="cd00075">
    <property type="entry name" value="HATPase"/>
    <property type="match status" value="1"/>
</dbReference>
<dbReference type="SMART" id="SM00091">
    <property type="entry name" value="PAS"/>
    <property type="match status" value="1"/>
</dbReference>
<evidence type="ECO:0000256" key="6">
    <source>
        <dbReference type="ARBA" id="ARBA00023012"/>
    </source>
</evidence>
<dbReference type="InterPro" id="IPR003594">
    <property type="entry name" value="HATPase_dom"/>
</dbReference>
<dbReference type="SUPFAM" id="SSF55785">
    <property type="entry name" value="PYP-like sensor domain (PAS domain)"/>
    <property type="match status" value="1"/>
</dbReference>
<dbReference type="SMART" id="SM00388">
    <property type="entry name" value="HisKA"/>
    <property type="match status" value="1"/>
</dbReference>
<keyword evidence="13" id="KW-1185">Reference proteome</keyword>
<dbReference type="RefSeq" id="WP_282001017.1">
    <property type="nucleotide sequence ID" value="NZ_AP027151.1"/>
</dbReference>
<dbReference type="SMART" id="SM00448">
    <property type="entry name" value="REC"/>
    <property type="match status" value="1"/>
</dbReference>
<keyword evidence="5 12" id="KW-0418">Kinase</keyword>
<dbReference type="SUPFAM" id="SSF52172">
    <property type="entry name" value="CheY-like"/>
    <property type="match status" value="1"/>
</dbReference>
<feature type="coiled-coil region" evidence="8">
    <location>
        <begin position="421"/>
        <end position="455"/>
    </location>
</feature>
<evidence type="ECO:0000256" key="8">
    <source>
        <dbReference type="SAM" id="Coils"/>
    </source>
</evidence>
<evidence type="ECO:0000313" key="13">
    <source>
        <dbReference type="Proteomes" id="UP001317705"/>
    </source>
</evidence>
<dbReference type="Pfam" id="PF13426">
    <property type="entry name" value="PAS_9"/>
    <property type="match status" value="1"/>
</dbReference>
<evidence type="ECO:0000256" key="3">
    <source>
        <dbReference type="ARBA" id="ARBA00022553"/>
    </source>
</evidence>
<dbReference type="Gene3D" id="3.40.50.2300">
    <property type="match status" value="1"/>
</dbReference>
<dbReference type="Proteomes" id="UP001317705">
    <property type="component" value="Chromosome"/>
</dbReference>
<dbReference type="InterPro" id="IPR003018">
    <property type="entry name" value="GAF"/>
</dbReference>
<evidence type="ECO:0000313" key="12">
    <source>
        <dbReference type="EMBL" id="BDV44928.1"/>
    </source>
</evidence>
<evidence type="ECO:0000259" key="11">
    <source>
        <dbReference type="PROSITE" id="PS50112"/>
    </source>
</evidence>
<dbReference type="InterPro" id="IPR001789">
    <property type="entry name" value="Sig_transdc_resp-reg_receiver"/>
</dbReference>
<keyword evidence="8" id="KW-0175">Coiled coil</keyword>
<keyword evidence="6" id="KW-0902">Two-component regulatory system</keyword>
<comment type="catalytic activity">
    <reaction evidence="1">
        <text>ATP + protein L-histidine = ADP + protein N-phospho-L-histidine.</text>
        <dbReference type="EC" id="2.7.13.3"/>
    </reaction>
</comment>
<dbReference type="Pfam" id="PF02518">
    <property type="entry name" value="HATPase_c"/>
    <property type="match status" value="1"/>
</dbReference>
<dbReference type="PRINTS" id="PR00344">
    <property type="entry name" value="BCTRLSENSOR"/>
</dbReference>
<dbReference type="InterPro" id="IPR029016">
    <property type="entry name" value="GAF-like_dom_sf"/>
</dbReference>
<evidence type="ECO:0000256" key="2">
    <source>
        <dbReference type="ARBA" id="ARBA00012438"/>
    </source>
</evidence>
<dbReference type="Gene3D" id="3.30.565.10">
    <property type="entry name" value="Histidine kinase-like ATPase, C-terminal domain"/>
    <property type="match status" value="1"/>
</dbReference>
<dbReference type="PROSITE" id="PS50112">
    <property type="entry name" value="PAS"/>
    <property type="match status" value="1"/>
</dbReference>
<dbReference type="CDD" id="cd00130">
    <property type="entry name" value="PAS"/>
    <property type="match status" value="1"/>
</dbReference>
<feature type="domain" description="Histidine kinase" evidence="9">
    <location>
        <begin position="465"/>
        <end position="716"/>
    </location>
</feature>
<dbReference type="PROSITE" id="PS50110">
    <property type="entry name" value="RESPONSE_REGULATORY"/>
    <property type="match status" value="1"/>
</dbReference>
<evidence type="ECO:0000256" key="7">
    <source>
        <dbReference type="PROSITE-ProRule" id="PRU00169"/>
    </source>
</evidence>
<dbReference type="SMART" id="SM00387">
    <property type="entry name" value="HATPase_c"/>
    <property type="match status" value="1"/>
</dbReference>
<evidence type="ECO:0000256" key="4">
    <source>
        <dbReference type="ARBA" id="ARBA00022679"/>
    </source>
</evidence>
<dbReference type="InterPro" id="IPR050736">
    <property type="entry name" value="Sensor_HK_Regulatory"/>
</dbReference>
<feature type="modified residue" description="4-aspartylphosphate" evidence="7">
    <location>
        <position position="58"/>
    </location>
</feature>
<dbReference type="InterPro" id="IPR011006">
    <property type="entry name" value="CheY-like_superfamily"/>
</dbReference>
<dbReference type="NCBIfam" id="TIGR00229">
    <property type="entry name" value="sensory_box"/>
    <property type="match status" value="1"/>
</dbReference>
<dbReference type="SUPFAM" id="SSF55781">
    <property type="entry name" value="GAF domain-like"/>
    <property type="match status" value="1"/>
</dbReference>
<dbReference type="InterPro" id="IPR035965">
    <property type="entry name" value="PAS-like_dom_sf"/>
</dbReference>
<dbReference type="CDD" id="cd00082">
    <property type="entry name" value="HisKA"/>
    <property type="match status" value="1"/>
</dbReference>
<dbReference type="PANTHER" id="PTHR43711:SF31">
    <property type="entry name" value="HISTIDINE KINASE"/>
    <property type="match status" value="1"/>
</dbReference>
<name>A0ABM8EQT4_9BACT</name>
<dbReference type="PANTHER" id="PTHR43711">
    <property type="entry name" value="TWO-COMPONENT HISTIDINE KINASE"/>
    <property type="match status" value="1"/>
</dbReference>
<feature type="domain" description="PAS" evidence="11">
    <location>
        <begin position="141"/>
        <end position="196"/>
    </location>
</feature>
<sequence>MSQKNLRMLLVEDSEDDALLLLRELCRGGYNVEYERVDTGPAMKDALVRREWDIVISDYRMPTFSAPAALNLLKRSGLDLPVIIVSGKIGEDMLVEAMRSGAHDYLIKGNLSRLIPAIERELREAAERRTRRRAEQSIRQGKMEWEAAFDAVSDIVVLTDPQGTIIRCNNKLIQYFHTTYNEVLGRKLIELFYGESEAPDCIFRLCADLKPDEEDVRFPQLPGWFNVSCYPMHPTESKHGYVYVIKDVTGRKRLEEEKRLTDRELLTLYAVAFRLNSRRGSKRIMVDLLSQLHHMLQIDFSCIHLMDKDSLALSASLGLTREFTAAFRTLAKEWAWVREVLDGRSVKSDEIEGHFAGEVAEAAETMGMGAWCALPLKIGSSVIGTLFISHRSTRNYTDRELFLLNSIANQMAVLIENHTLYDRMKEQNEELLRSRRALRENLEEVKRANIELGRLNDVKNNFIGMASHELKTPLTSVIGGLQFLINYSGLEMTPEQKEMLLSVYEGVSQLRGIVDDLLSISRIEATGFAIQKRPVRLAALCREVRQTLVLPLSEREIEVTIEDDPCSVPADEGFCRLVIRNLLENAIKFTPDGGRITITGRLAAPDELAAQADELRFFYRDFPENITGVDAFYRLDVADTGVGIPREERARIFDKFYGVGDIAYHSSGKTGFMSKGSGLGLSIVKGIIDAHGGMVWVFPGEEGVGSVFSLLFPLDNACVMPRRGATGPGKE</sequence>